<proteinExistence type="predicted"/>
<protein>
    <submittedName>
        <fullName evidence="1">Uncharacterized protein</fullName>
    </submittedName>
</protein>
<evidence type="ECO:0000313" key="1">
    <source>
        <dbReference type="EMBL" id="QHS82253.1"/>
    </source>
</evidence>
<sequence length="61" mass="7525">MRWYFFNSSYGKFFRPEDSAFLTFPKKSWKKKVKFASTCVGLLFWHFLEKRLNFPTLCRIF</sequence>
<dbReference type="EMBL" id="MN740764">
    <property type="protein sequence ID" value="QHS82253.1"/>
    <property type="molecule type" value="Genomic_DNA"/>
</dbReference>
<organism evidence="1">
    <name type="scientific">viral metagenome</name>
    <dbReference type="NCBI Taxonomy" id="1070528"/>
    <lineage>
        <taxon>unclassified sequences</taxon>
        <taxon>metagenomes</taxon>
        <taxon>organismal metagenomes</taxon>
    </lineage>
</organism>
<accession>A0A6C0ARZ6</accession>
<reference evidence="1" key="1">
    <citation type="journal article" date="2020" name="Nature">
        <title>Giant virus diversity and host interactions through global metagenomics.</title>
        <authorList>
            <person name="Schulz F."/>
            <person name="Roux S."/>
            <person name="Paez-Espino D."/>
            <person name="Jungbluth S."/>
            <person name="Walsh D.A."/>
            <person name="Denef V.J."/>
            <person name="McMahon K.D."/>
            <person name="Konstantinidis K.T."/>
            <person name="Eloe-Fadrosh E.A."/>
            <person name="Kyrpides N.C."/>
            <person name="Woyke T."/>
        </authorList>
    </citation>
    <scope>NUCLEOTIDE SEQUENCE</scope>
    <source>
        <strain evidence="1">GVMAG-S-1101165-79</strain>
    </source>
</reference>
<dbReference type="AlphaFoldDB" id="A0A6C0ARZ6"/>
<name>A0A6C0ARZ6_9ZZZZ</name>